<keyword evidence="10" id="KW-0745">Spermidine biosynthesis</keyword>
<dbReference type="PANTHER" id="PTHR43295">
    <property type="entry name" value="ARGININE DECARBOXYLASE"/>
    <property type="match status" value="1"/>
</dbReference>
<evidence type="ECO:0000256" key="10">
    <source>
        <dbReference type="ARBA" id="ARBA00023066"/>
    </source>
</evidence>
<keyword evidence="7" id="KW-0210">Decarboxylase</keyword>
<dbReference type="GO" id="GO:0008792">
    <property type="term" value="F:arginine decarboxylase activity"/>
    <property type="evidence" value="ECO:0007669"/>
    <property type="project" value="UniProtKB-EC"/>
</dbReference>
<dbReference type="NCBIfam" id="TIGR01273">
    <property type="entry name" value="speA"/>
    <property type="match status" value="1"/>
</dbReference>
<dbReference type="Gene3D" id="1.20.58.930">
    <property type="match status" value="1"/>
</dbReference>
<accession>A0ABV3L7W3</accession>
<dbReference type="InterPro" id="IPR041128">
    <property type="entry name" value="Arg_decarbox_C"/>
</dbReference>
<comment type="cofactor">
    <cofactor evidence="2">
        <name>Mg(2+)</name>
        <dbReference type="ChEBI" id="CHEBI:18420"/>
    </cofactor>
</comment>
<dbReference type="Gene3D" id="3.20.20.10">
    <property type="entry name" value="Alanine racemase"/>
    <property type="match status" value="1"/>
</dbReference>
<keyword evidence="18" id="KW-1185">Reference proteome</keyword>
<keyword evidence="11" id="KW-0620">Polyamine biosynthesis</keyword>
<gene>
    <name evidence="17" type="primary">speA</name>
    <name evidence="17" type="ORF">AB0T83_12925</name>
</gene>
<evidence type="ECO:0000256" key="3">
    <source>
        <dbReference type="ARBA" id="ARBA00002257"/>
    </source>
</evidence>
<organism evidence="17 18">
    <name type="scientific">Meridianimarinicoccus marinus</name>
    <dbReference type="NCBI Taxonomy" id="3231483"/>
    <lineage>
        <taxon>Bacteria</taxon>
        <taxon>Pseudomonadati</taxon>
        <taxon>Pseudomonadota</taxon>
        <taxon>Alphaproteobacteria</taxon>
        <taxon>Rhodobacterales</taxon>
        <taxon>Paracoccaceae</taxon>
        <taxon>Meridianimarinicoccus</taxon>
    </lineage>
</organism>
<dbReference type="InterPro" id="IPR000183">
    <property type="entry name" value="Orn/DAP/Arg_de-COase"/>
</dbReference>
<dbReference type="Proteomes" id="UP001553161">
    <property type="component" value="Unassembled WGS sequence"/>
</dbReference>
<feature type="domain" description="Orn/DAP/Arg decarboxylase 2 N-terminal" evidence="14">
    <location>
        <begin position="89"/>
        <end position="339"/>
    </location>
</feature>
<dbReference type="Pfam" id="PF02784">
    <property type="entry name" value="Orn_Arg_deC_N"/>
    <property type="match status" value="1"/>
</dbReference>
<dbReference type="RefSeq" id="WP_366193556.1">
    <property type="nucleotide sequence ID" value="NZ_JBFBVU010000016.1"/>
</dbReference>
<feature type="domain" description="Arginine decarboxylase helical bundle" evidence="15">
    <location>
        <begin position="365"/>
        <end position="438"/>
    </location>
</feature>
<dbReference type="InterPro" id="IPR022657">
    <property type="entry name" value="De-COase2_CS"/>
</dbReference>
<keyword evidence="6" id="KW-0479">Metal-binding</keyword>
<evidence type="ECO:0000256" key="12">
    <source>
        <dbReference type="ARBA" id="ARBA00023239"/>
    </source>
</evidence>
<dbReference type="PRINTS" id="PR01180">
    <property type="entry name" value="ARGDCRBXLASE"/>
</dbReference>
<dbReference type="Pfam" id="PF17810">
    <property type="entry name" value="Arg_decarb_HB"/>
    <property type="match status" value="1"/>
</dbReference>
<dbReference type="Gene3D" id="1.10.287.3440">
    <property type="match status" value="1"/>
</dbReference>
<keyword evidence="12 17" id="KW-0456">Lyase</keyword>
<evidence type="ECO:0000256" key="8">
    <source>
        <dbReference type="ARBA" id="ARBA00022842"/>
    </source>
</evidence>
<comment type="cofactor">
    <cofactor evidence="1">
        <name>pyridoxal 5'-phosphate</name>
        <dbReference type="ChEBI" id="CHEBI:597326"/>
    </cofactor>
</comment>
<sequence length="626" mass="69700">MGAVQDIDYGIDAWGHDLVTVLPDGNVGLRDPLAPGSPPVALPMIVEDLRARGIGTPIQLRVQSFLDYGLNRLCDAFDATMAEVGYKGAYRGVFPIKVNQQHEVVSRIVEVGRARGYGLEAGSKPELIVALAQPLAEESLIICNGTKDDEFIRLAILSRKLGFRTVIVLESLNEFEIVRRVAEELDTKPLLGVRVKLTQSVGGKWEASSGDRSIFGLGTYELVQLIDRLEDSGLMDCLVLQHSHLGSQVPNVIDVRRTATEACRFFTELRRLGAPLTYMDLGGGLGIDYTGEKRPTENSVNYSVEEYCFAVVETVAHAMDDAGEAHPTIVTESGRFVVALSSMLIFDVLDATLYDVPDKPVARDGDHHLLTDMMAIESYLDGNRVQECFNDAVYYRDELRALFRRGVLDLRQMGRAERTFLYTLSRISEVERAQEGASELRDQLENYVDYYHCNFSMFQSLPDVWAIDQIHPVIPLQRLNEAPTRRAVLTDITCDSDGKIKRFVLGDGMHKALPVHDLRDGEDYLIGVFFVGAYQETLGDLHNLFGDANVVTIALDGEGGFTVEHEVEGDSIAEVLSYVEYDPQDCLAAFRKRVDQAVAKRDVTSQERRTLISAYKDSLSGYTYFE</sequence>
<evidence type="ECO:0000256" key="4">
    <source>
        <dbReference type="ARBA" id="ARBA00008357"/>
    </source>
</evidence>
<comment type="function">
    <text evidence="3">Catalyzes the biosynthesis of agmatine from arginine.</text>
</comment>
<evidence type="ECO:0000256" key="6">
    <source>
        <dbReference type="ARBA" id="ARBA00022723"/>
    </source>
</evidence>
<evidence type="ECO:0000256" key="13">
    <source>
        <dbReference type="NCBIfam" id="TIGR01273"/>
    </source>
</evidence>
<dbReference type="EC" id="4.1.1.19" evidence="5 13"/>
<dbReference type="InterPro" id="IPR029066">
    <property type="entry name" value="PLP-binding_barrel"/>
</dbReference>
<evidence type="ECO:0000256" key="7">
    <source>
        <dbReference type="ARBA" id="ARBA00022793"/>
    </source>
</evidence>
<keyword evidence="8" id="KW-0460">Magnesium</keyword>
<comment type="similarity">
    <text evidence="4">Belongs to the Orn/Lys/Arg decarboxylase class-II family. SpeA subfamily.</text>
</comment>
<reference evidence="17 18" key="1">
    <citation type="submission" date="2024-07" db="EMBL/GenBank/DDBJ databases">
        <authorList>
            <person name="Kang M."/>
        </authorList>
    </citation>
    <scope>NUCLEOTIDE SEQUENCE [LARGE SCALE GENOMIC DNA]</scope>
    <source>
        <strain evidence="17 18">DFM31</strain>
    </source>
</reference>
<feature type="domain" description="Arginine decarboxylase C-terminal helical" evidence="16">
    <location>
        <begin position="572"/>
        <end position="625"/>
    </location>
</feature>
<dbReference type="PANTHER" id="PTHR43295:SF9">
    <property type="entry name" value="BIOSYNTHETIC ARGININE DECARBOXYLASE"/>
    <property type="match status" value="1"/>
</dbReference>
<evidence type="ECO:0000256" key="11">
    <source>
        <dbReference type="ARBA" id="ARBA00023115"/>
    </source>
</evidence>
<dbReference type="EMBL" id="JBFBVU010000016">
    <property type="protein sequence ID" value="MEV8467680.1"/>
    <property type="molecule type" value="Genomic_DNA"/>
</dbReference>
<keyword evidence="9" id="KW-0663">Pyridoxal phosphate</keyword>
<dbReference type="SUPFAM" id="SSF51419">
    <property type="entry name" value="PLP-binding barrel"/>
    <property type="match status" value="1"/>
</dbReference>
<evidence type="ECO:0000256" key="5">
    <source>
        <dbReference type="ARBA" id="ARBA00012426"/>
    </source>
</evidence>
<dbReference type="PRINTS" id="PR01179">
    <property type="entry name" value="ODADCRBXLASE"/>
</dbReference>
<name>A0ABV3L7W3_9RHOB</name>
<evidence type="ECO:0000256" key="2">
    <source>
        <dbReference type="ARBA" id="ARBA00001946"/>
    </source>
</evidence>
<dbReference type="CDD" id="cd06830">
    <property type="entry name" value="PLPDE_III_ADC"/>
    <property type="match status" value="1"/>
</dbReference>
<evidence type="ECO:0000259" key="15">
    <source>
        <dbReference type="Pfam" id="PF17810"/>
    </source>
</evidence>
<dbReference type="Gene3D" id="2.40.37.10">
    <property type="entry name" value="Lyase, Ornithine Decarboxylase, Chain A, domain 1"/>
    <property type="match status" value="1"/>
</dbReference>
<dbReference type="InterPro" id="IPR009006">
    <property type="entry name" value="Ala_racemase/Decarboxylase_C"/>
</dbReference>
<evidence type="ECO:0000313" key="18">
    <source>
        <dbReference type="Proteomes" id="UP001553161"/>
    </source>
</evidence>
<dbReference type="NCBIfam" id="NF003763">
    <property type="entry name" value="PRK05354.1"/>
    <property type="match status" value="1"/>
</dbReference>
<evidence type="ECO:0000259" key="14">
    <source>
        <dbReference type="Pfam" id="PF02784"/>
    </source>
</evidence>
<dbReference type="Pfam" id="PF17944">
    <property type="entry name" value="Arg_decarbox_C"/>
    <property type="match status" value="1"/>
</dbReference>
<evidence type="ECO:0000259" key="16">
    <source>
        <dbReference type="Pfam" id="PF17944"/>
    </source>
</evidence>
<proteinExistence type="inferred from homology"/>
<dbReference type="SUPFAM" id="SSF50621">
    <property type="entry name" value="Alanine racemase C-terminal domain-like"/>
    <property type="match status" value="1"/>
</dbReference>
<evidence type="ECO:0000256" key="1">
    <source>
        <dbReference type="ARBA" id="ARBA00001933"/>
    </source>
</evidence>
<dbReference type="PIRSF" id="PIRSF001336">
    <property type="entry name" value="Arg_decrbxlase"/>
    <property type="match status" value="1"/>
</dbReference>
<protein>
    <recommendedName>
        <fullName evidence="5 13">Arginine decarboxylase</fullName>
        <ecNumber evidence="5 13">4.1.1.19</ecNumber>
    </recommendedName>
</protein>
<dbReference type="InterPro" id="IPR022644">
    <property type="entry name" value="De-COase2_N"/>
</dbReference>
<dbReference type="PROSITE" id="PS00878">
    <property type="entry name" value="ODR_DC_2_1"/>
    <property type="match status" value="1"/>
</dbReference>
<evidence type="ECO:0000256" key="9">
    <source>
        <dbReference type="ARBA" id="ARBA00022898"/>
    </source>
</evidence>
<dbReference type="InterPro" id="IPR022653">
    <property type="entry name" value="De-COase2_pyr-phos_BS"/>
</dbReference>
<dbReference type="InterPro" id="IPR040634">
    <property type="entry name" value="Arg_decarb_HB"/>
</dbReference>
<comment type="caution">
    <text evidence="17">The sequence shown here is derived from an EMBL/GenBank/DDBJ whole genome shotgun (WGS) entry which is preliminary data.</text>
</comment>
<dbReference type="InterPro" id="IPR002985">
    <property type="entry name" value="Arg_decrbxlase"/>
</dbReference>
<dbReference type="PROSITE" id="PS00879">
    <property type="entry name" value="ODR_DC_2_2"/>
    <property type="match status" value="1"/>
</dbReference>
<evidence type="ECO:0000313" key="17">
    <source>
        <dbReference type="EMBL" id="MEV8467680.1"/>
    </source>
</evidence>